<dbReference type="Pfam" id="PF07690">
    <property type="entry name" value="MFS_1"/>
    <property type="match status" value="1"/>
</dbReference>
<feature type="transmembrane region" description="Helical" evidence="7">
    <location>
        <begin position="246"/>
        <end position="267"/>
    </location>
</feature>
<keyword evidence="3" id="KW-1003">Cell membrane</keyword>
<feature type="transmembrane region" description="Helical" evidence="7">
    <location>
        <begin position="9"/>
        <end position="27"/>
    </location>
</feature>
<keyword evidence="2" id="KW-0813">Transport</keyword>
<evidence type="ECO:0000313" key="9">
    <source>
        <dbReference type="EMBL" id="TYT64012.1"/>
    </source>
</evidence>
<feature type="transmembrane region" description="Helical" evidence="7">
    <location>
        <begin position="39"/>
        <end position="61"/>
    </location>
</feature>
<feature type="transmembrane region" description="Helical" evidence="7">
    <location>
        <begin position="99"/>
        <end position="120"/>
    </location>
</feature>
<reference evidence="9 10" key="1">
    <citation type="submission" date="2019-08" db="EMBL/GenBank/DDBJ databases">
        <title>Archaea genome.</title>
        <authorList>
            <person name="Kajale S."/>
            <person name="Shouche Y."/>
            <person name="Deshpande N."/>
            <person name="Sharma A."/>
        </authorList>
    </citation>
    <scope>NUCLEOTIDE SEQUENCE [LARGE SCALE GENOMIC DNA]</scope>
    <source>
        <strain evidence="9 10">ESP3B_9</strain>
    </source>
</reference>
<evidence type="ECO:0000256" key="1">
    <source>
        <dbReference type="ARBA" id="ARBA00004651"/>
    </source>
</evidence>
<dbReference type="InterPro" id="IPR020846">
    <property type="entry name" value="MFS_dom"/>
</dbReference>
<evidence type="ECO:0000313" key="10">
    <source>
        <dbReference type="Proteomes" id="UP000324104"/>
    </source>
</evidence>
<keyword evidence="5 7" id="KW-1133">Transmembrane helix</keyword>
<dbReference type="EMBL" id="VTAW01000001">
    <property type="protein sequence ID" value="TYT64012.1"/>
    <property type="molecule type" value="Genomic_DNA"/>
</dbReference>
<keyword evidence="10" id="KW-1185">Reference proteome</keyword>
<sequence>MLSEGRGKILFAVAAGWFLSIGVRLAYPVLLPFLQSDLGLGLTGAGVLLSVLWLAYALGQLPGGVLSDRIGEGNVLVASTLVSAVALGAVAAVDSAPLVFVATAAFGFGTALYGVARFTILSDVFPEHEGAAIGITLAAGEVGNAVLPLAAGAIATTLAWQYGFWLSVPAFGLTALLLWYAVPGRTSGETSAVDAISRDTLQYVASQLRRRPIVVVTAVQILTYSVWQAFTGFYPTYLIEVKELSAPVATGLFSAFFALGIVVQPLTGGVYDRIGARRSLPVVLGIVAVALAALPFLEGFWPLVAGTVLLSSILGYGTITLPYMTAAFPQDMKGTGLGFLRTFYMTIGAASPVLFGAFAERGFFDEGYLVLAGLVVVAIVLTWWLPEL</sequence>
<dbReference type="SUPFAM" id="SSF103473">
    <property type="entry name" value="MFS general substrate transporter"/>
    <property type="match status" value="1"/>
</dbReference>
<feature type="transmembrane region" description="Helical" evidence="7">
    <location>
        <begin position="132"/>
        <end position="156"/>
    </location>
</feature>
<comment type="caution">
    <text evidence="9">The sequence shown here is derived from an EMBL/GenBank/DDBJ whole genome shotgun (WGS) entry which is preliminary data.</text>
</comment>
<organism evidence="9 10">
    <name type="scientific">Natrialba swarupiae</name>
    <dbReference type="NCBI Taxonomy" id="2448032"/>
    <lineage>
        <taxon>Archaea</taxon>
        <taxon>Methanobacteriati</taxon>
        <taxon>Methanobacteriota</taxon>
        <taxon>Stenosarchaea group</taxon>
        <taxon>Halobacteria</taxon>
        <taxon>Halobacteriales</taxon>
        <taxon>Natrialbaceae</taxon>
        <taxon>Natrialba</taxon>
    </lineage>
</organism>
<accession>A0A5D5AVR9</accession>
<dbReference type="GO" id="GO:0005886">
    <property type="term" value="C:plasma membrane"/>
    <property type="evidence" value="ECO:0007669"/>
    <property type="project" value="UniProtKB-SubCell"/>
</dbReference>
<dbReference type="Gene3D" id="1.20.1250.20">
    <property type="entry name" value="MFS general substrate transporter like domains"/>
    <property type="match status" value="2"/>
</dbReference>
<dbReference type="GO" id="GO:0022857">
    <property type="term" value="F:transmembrane transporter activity"/>
    <property type="evidence" value="ECO:0007669"/>
    <property type="project" value="InterPro"/>
</dbReference>
<dbReference type="AlphaFoldDB" id="A0A5D5AVR9"/>
<name>A0A5D5AVR9_9EURY</name>
<evidence type="ECO:0000259" key="8">
    <source>
        <dbReference type="PROSITE" id="PS50850"/>
    </source>
</evidence>
<dbReference type="InterPro" id="IPR011701">
    <property type="entry name" value="MFS"/>
</dbReference>
<dbReference type="InterPro" id="IPR050171">
    <property type="entry name" value="MFS_Transporters"/>
</dbReference>
<evidence type="ECO:0000256" key="5">
    <source>
        <dbReference type="ARBA" id="ARBA00022989"/>
    </source>
</evidence>
<feature type="transmembrane region" description="Helical" evidence="7">
    <location>
        <begin position="367"/>
        <end position="385"/>
    </location>
</feature>
<feature type="transmembrane region" description="Helical" evidence="7">
    <location>
        <begin position="162"/>
        <end position="182"/>
    </location>
</feature>
<dbReference type="Proteomes" id="UP000324104">
    <property type="component" value="Unassembled WGS sequence"/>
</dbReference>
<feature type="transmembrane region" description="Helical" evidence="7">
    <location>
        <begin position="279"/>
        <end position="297"/>
    </location>
</feature>
<evidence type="ECO:0000256" key="7">
    <source>
        <dbReference type="SAM" id="Phobius"/>
    </source>
</evidence>
<comment type="subcellular location">
    <subcellularLocation>
        <location evidence="1">Cell membrane</location>
        <topology evidence="1">Multi-pass membrane protein</topology>
    </subcellularLocation>
</comment>
<evidence type="ECO:0000256" key="2">
    <source>
        <dbReference type="ARBA" id="ARBA00022448"/>
    </source>
</evidence>
<dbReference type="PANTHER" id="PTHR23517">
    <property type="entry name" value="RESISTANCE PROTEIN MDTM, PUTATIVE-RELATED-RELATED"/>
    <property type="match status" value="1"/>
</dbReference>
<feature type="domain" description="Major facilitator superfamily (MFS) profile" evidence="8">
    <location>
        <begin position="9"/>
        <end position="388"/>
    </location>
</feature>
<evidence type="ECO:0000256" key="3">
    <source>
        <dbReference type="ARBA" id="ARBA00022475"/>
    </source>
</evidence>
<feature type="transmembrane region" description="Helical" evidence="7">
    <location>
        <begin position="303"/>
        <end position="324"/>
    </location>
</feature>
<feature type="transmembrane region" description="Helical" evidence="7">
    <location>
        <begin position="336"/>
        <end position="355"/>
    </location>
</feature>
<dbReference type="PANTHER" id="PTHR23517:SF3">
    <property type="entry name" value="INTEGRAL MEMBRANE TRANSPORT PROTEIN"/>
    <property type="match status" value="1"/>
</dbReference>
<keyword evidence="6 7" id="KW-0472">Membrane</keyword>
<evidence type="ECO:0000256" key="6">
    <source>
        <dbReference type="ARBA" id="ARBA00023136"/>
    </source>
</evidence>
<dbReference type="PROSITE" id="PS50850">
    <property type="entry name" value="MFS"/>
    <property type="match status" value="1"/>
</dbReference>
<feature type="transmembrane region" description="Helical" evidence="7">
    <location>
        <begin position="73"/>
        <end position="93"/>
    </location>
</feature>
<protein>
    <submittedName>
        <fullName evidence="9">MFS transporter</fullName>
    </submittedName>
</protein>
<dbReference type="InterPro" id="IPR036259">
    <property type="entry name" value="MFS_trans_sf"/>
</dbReference>
<feature type="transmembrane region" description="Helical" evidence="7">
    <location>
        <begin position="213"/>
        <end position="234"/>
    </location>
</feature>
<keyword evidence="4 7" id="KW-0812">Transmembrane</keyword>
<gene>
    <name evidence="9" type="ORF">FYC77_00110</name>
</gene>
<evidence type="ECO:0000256" key="4">
    <source>
        <dbReference type="ARBA" id="ARBA00022692"/>
    </source>
</evidence>
<proteinExistence type="predicted"/>